<dbReference type="Proteomes" id="UP001146351">
    <property type="component" value="Unassembled WGS sequence"/>
</dbReference>
<sequence>MASNKSLLCYEGFTPPNSPTRVTTASQAVVKDLKHFFGVFLERLLLDFTNEEPPNTPATQDQSAPGPDVVQLKRLLEHASAKLSMETEPPQSCFPSNELADGLDLESPICTTPDDFEKFEKWASKSQYKIVLETWDKEAGKYKITESAEASGDPDNYAEYAFVVRERLERNAEEVTPYIDIKSEGLRDILRVVLQAISLMEDKPSIERNILFHFLSELNNYAENMNTSDCELTHQDLLLLIDHLKQAYSATSQRLSSMLQHGHITYDLLWALFRPGSHVFTTCFGTKEPRCVIFDAGEEVSQNDETWFNLECRFLDYDGVKFGEAGIFLRVAKFRGSKPIESLEAFPLRHHPSHEQVQKDLIERGQKFRDLAGSHIQHCKGNAFFMNKGKIFKVNINSRVAVDAAFFHEMQPNYSRPSLRDIGAKDKDGIAVIDIGAMLAEDREREKEKMQGDGMDAQKLRKADFLVACPTVCCFSFKEKMFLECAVSALRGVDWSLESFNCLKIPSETKTLLLPLAKTRLGLIPTVPFDDVIDGKGQGLNILLNGPPDVGKTFTVEATSEYFKLPLYSISAGELVVDHGDSNALEQQLETVFKIAKHFNAMLLLDEADAFMEQRTSYHDTHNRLVTVFLRKLEYYQGILFLTSNRGIQFDDAILSRIHLTIEYKDLTREFRRDIWSTFLSKACTMQGPAVVEEDDLRRLESLDLNGREIKNIAAIAHALAEADVNQVNYKYLELAAESNKKFSKEFGRGRPVDGMYV</sequence>
<proteinExistence type="predicted"/>
<protein>
    <recommendedName>
        <fullName evidence="1">AAA+ ATPase domain-containing protein</fullName>
    </recommendedName>
</protein>
<dbReference type="EMBL" id="JAPQKO010000007">
    <property type="protein sequence ID" value="KAJ5152423.1"/>
    <property type="molecule type" value="Genomic_DNA"/>
</dbReference>
<evidence type="ECO:0000259" key="1">
    <source>
        <dbReference type="SMART" id="SM00382"/>
    </source>
</evidence>
<evidence type="ECO:0000313" key="2">
    <source>
        <dbReference type="EMBL" id="KAJ5152423.1"/>
    </source>
</evidence>
<dbReference type="Pfam" id="PF00004">
    <property type="entry name" value="AAA"/>
    <property type="match status" value="1"/>
</dbReference>
<dbReference type="InterPro" id="IPR054289">
    <property type="entry name" value="DUF7025"/>
</dbReference>
<dbReference type="InterPro" id="IPR003593">
    <property type="entry name" value="AAA+_ATPase"/>
</dbReference>
<reference evidence="2" key="1">
    <citation type="submission" date="2022-11" db="EMBL/GenBank/DDBJ databases">
        <authorList>
            <person name="Petersen C."/>
        </authorList>
    </citation>
    <scope>NUCLEOTIDE SEQUENCE</scope>
    <source>
        <strain evidence="2">IBT 21917</strain>
    </source>
</reference>
<dbReference type="Gene3D" id="3.40.50.300">
    <property type="entry name" value="P-loop containing nucleotide triphosphate hydrolases"/>
    <property type="match status" value="1"/>
</dbReference>
<organism evidence="2 3">
    <name type="scientific">Penicillium capsulatum</name>
    <dbReference type="NCBI Taxonomy" id="69766"/>
    <lineage>
        <taxon>Eukaryota</taxon>
        <taxon>Fungi</taxon>
        <taxon>Dikarya</taxon>
        <taxon>Ascomycota</taxon>
        <taxon>Pezizomycotina</taxon>
        <taxon>Eurotiomycetes</taxon>
        <taxon>Eurotiomycetidae</taxon>
        <taxon>Eurotiales</taxon>
        <taxon>Aspergillaceae</taxon>
        <taxon>Penicillium</taxon>
    </lineage>
</organism>
<dbReference type="InterPro" id="IPR027417">
    <property type="entry name" value="P-loop_NTPase"/>
</dbReference>
<dbReference type="Pfam" id="PF22942">
    <property type="entry name" value="DUF7025"/>
    <property type="match status" value="1"/>
</dbReference>
<gene>
    <name evidence="2" type="ORF">N7492_009703</name>
</gene>
<dbReference type="GO" id="GO:0016887">
    <property type="term" value="F:ATP hydrolysis activity"/>
    <property type="evidence" value="ECO:0007669"/>
    <property type="project" value="InterPro"/>
</dbReference>
<name>A0A9W9LFC5_9EURO</name>
<dbReference type="CDD" id="cd19481">
    <property type="entry name" value="RecA-like_protease"/>
    <property type="match status" value="1"/>
</dbReference>
<keyword evidence="3" id="KW-1185">Reference proteome</keyword>
<dbReference type="PANTHER" id="PTHR46411">
    <property type="entry name" value="FAMILY ATPASE, PUTATIVE-RELATED"/>
    <property type="match status" value="1"/>
</dbReference>
<dbReference type="InterPro" id="IPR003959">
    <property type="entry name" value="ATPase_AAA_core"/>
</dbReference>
<accession>A0A9W9LFC5</accession>
<comment type="caution">
    <text evidence="2">The sequence shown here is derived from an EMBL/GenBank/DDBJ whole genome shotgun (WGS) entry which is preliminary data.</text>
</comment>
<dbReference type="PANTHER" id="PTHR46411:SF1">
    <property type="entry name" value="FAMILY ATPASE, PUTATIVE (AFU_ORTHOLOGUE AFUA_7G05752)-RELATED"/>
    <property type="match status" value="1"/>
</dbReference>
<dbReference type="GO" id="GO:0005524">
    <property type="term" value="F:ATP binding"/>
    <property type="evidence" value="ECO:0007669"/>
    <property type="project" value="InterPro"/>
</dbReference>
<feature type="domain" description="AAA+ ATPase" evidence="1">
    <location>
        <begin position="538"/>
        <end position="668"/>
    </location>
</feature>
<reference evidence="2" key="2">
    <citation type="journal article" date="2023" name="IMA Fungus">
        <title>Comparative genomic study of the Penicillium genus elucidates a diverse pangenome and 15 lateral gene transfer events.</title>
        <authorList>
            <person name="Petersen C."/>
            <person name="Sorensen T."/>
            <person name="Nielsen M.R."/>
            <person name="Sondergaard T.E."/>
            <person name="Sorensen J.L."/>
            <person name="Fitzpatrick D.A."/>
            <person name="Frisvad J.C."/>
            <person name="Nielsen K.L."/>
        </authorList>
    </citation>
    <scope>NUCLEOTIDE SEQUENCE</scope>
    <source>
        <strain evidence="2">IBT 21917</strain>
    </source>
</reference>
<dbReference type="SMART" id="SM00382">
    <property type="entry name" value="AAA"/>
    <property type="match status" value="1"/>
</dbReference>
<dbReference type="OrthoDB" id="10042665at2759"/>
<evidence type="ECO:0000313" key="3">
    <source>
        <dbReference type="Proteomes" id="UP001146351"/>
    </source>
</evidence>
<dbReference type="AlphaFoldDB" id="A0A9W9LFC5"/>
<dbReference type="SUPFAM" id="SSF52540">
    <property type="entry name" value="P-loop containing nucleoside triphosphate hydrolases"/>
    <property type="match status" value="1"/>
</dbReference>